<dbReference type="RefSeq" id="WP_070229342.1">
    <property type="nucleotide sequence ID" value="NZ_BJYO01000003.1"/>
</dbReference>
<proteinExistence type="predicted"/>
<dbReference type="GeneID" id="94545220"/>
<reference evidence="1 2" key="1">
    <citation type="submission" date="2018-07" db="EMBL/GenBank/DDBJ databases">
        <title>Genomic Encyclopedia of Type Strains, Phase III (KMG-III): the genomes of soil and plant-associated and newly described type strains.</title>
        <authorList>
            <person name="Whitman W."/>
        </authorList>
    </citation>
    <scope>NUCLEOTIDE SEQUENCE [LARGE SCALE GENOMIC DNA]</scope>
    <source>
        <strain evidence="1 2">CECT 7031</strain>
    </source>
</reference>
<gene>
    <name evidence="1" type="ORF">DFP99_1047</name>
</gene>
<dbReference type="Proteomes" id="UP000254912">
    <property type="component" value="Unassembled WGS sequence"/>
</dbReference>
<dbReference type="KEGG" id="wso:WSWS_00005"/>
<organism evidence="1 2">
    <name type="scientific">Weissella soli</name>
    <dbReference type="NCBI Taxonomy" id="155866"/>
    <lineage>
        <taxon>Bacteria</taxon>
        <taxon>Bacillati</taxon>
        <taxon>Bacillota</taxon>
        <taxon>Bacilli</taxon>
        <taxon>Lactobacillales</taxon>
        <taxon>Lactobacillaceae</taxon>
        <taxon>Weissella</taxon>
    </lineage>
</organism>
<sequence length="102" mass="11696">MIDQKIKQEIIEFGKTLVIEDESGYELVDDDAIISEEGAVSLALGEELIDTHIFLAFKRTPFHECCHRECVGMPMMDWWIDNQYFTSASGEDYYLLAGVVRD</sequence>
<name>A0A288Q592_9LACO</name>
<protein>
    <submittedName>
        <fullName evidence="1">Uncharacterized protein</fullName>
    </submittedName>
</protein>
<dbReference type="EMBL" id="QRAS01000002">
    <property type="protein sequence ID" value="RDL06659.1"/>
    <property type="molecule type" value="Genomic_DNA"/>
</dbReference>
<comment type="caution">
    <text evidence="1">The sequence shown here is derived from an EMBL/GenBank/DDBJ whole genome shotgun (WGS) entry which is preliminary data.</text>
</comment>
<accession>A0A288Q592</accession>
<keyword evidence="2" id="KW-1185">Reference proteome</keyword>
<evidence type="ECO:0000313" key="2">
    <source>
        <dbReference type="Proteomes" id="UP000254912"/>
    </source>
</evidence>
<evidence type="ECO:0000313" key="1">
    <source>
        <dbReference type="EMBL" id="RDL06659.1"/>
    </source>
</evidence>
<dbReference type="AlphaFoldDB" id="A0A288Q592"/>